<evidence type="ECO:0000313" key="3">
    <source>
        <dbReference type="Proteomes" id="UP000041254"/>
    </source>
</evidence>
<evidence type="ECO:0000256" key="1">
    <source>
        <dbReference type="SAM" id="MobiDB-lite"/>
    </source>
</evidence>
<dbReference type="VEuPathDB" id="CryptoDB:Vbra_8444"/>
<feature type="region of interest" description="Disordered" evidence="1">
    <location>
        <begin position="351"/>
        <end position="409"/>
    </location>
</feature>
<dbReference type="Proteomes" id="UP000041254">
    <property type="component" value="Unassembled WGS sequence"/>
</dbReference>
<reference evidence="2 3" key="1">
    <citation type="submission" date="2014-11" db="EMBL/GenBank/DDBJ databases">
        <authorList>
            <person name="Zhu J."/>
            <person name="Qi W."/>
            <person name="Song R."/>
        </authorList>
    </citation>
    <scope>NUCLEOTIDE SEQUENCE [LARGE SCALE GENOMIC DNA]</scope>
</reference>
<dbReference type="AlphaFoldDB" id="A0A0G4EXR5"/>
<accession>A0A0G4EXR5</accession>
<name>A0A0G4EXR5_VITBC</name>
<proteinExistence type="predicted"/>
<keyword evidence="3" id="KW-1185">Reference proteome</keyword>
<protein>
    <submittedName>
        <fullName evidence="2">Uncharacterized protein</fullName>
    </submittedName>
</protein>
<gene>
    <name evidence="2" type="ORF">Vbra_8444</name>
</gene>
<dbReference type="EMBL" id="CDMY01000345">
    <property type="protein sequence ID" value="CEM03613.1"/>
    <property type="molecule type" value="Genomic_DNA"/>
</dbReference>
<dbReference type="InParanoid" id="A0A0G4EXR5"/>
<evidence type="ECO:0000313" key="2">
    <source>
        <dbReference type="EMBL" id="CEM03613.1"/>
    </source>
</evidence>
<organism evidence="2 3">
    <name type="scientific">Vitrella brassicaformis (strain CCMP3155)</name>
    <dbReference type="NCBI Taxonomy" id="1169540"/>
    <lineage>
        <taxon>Eukaryota</taxon>
        <taxon>Sar</taxon>
        <taxon>Alveolata</taxon>
        <taxon>Colpodellida</taxon>
        <taxon>Vitrellaceae</taxon>
        <taxon>Vitrella</taxon>
    </lineage>
</organism>
<sequence>MSSFTGQGDSLLVPAAPYVFAVVQANFKNLKGGGKIVIVSAGGRRRQLYDPRSKERVLQDVDTVELQLNPGLVGRLLGPHVIITCAPTPSAQTDAPADRGGRDRMYKYTNFAYRAPHAFLGTVTDHVSAEDTCLLRVFCGGLDRLQYSIKYSPISSTNCDQNIVWCGETDVDTGGICGRMCMRKGHDHHMEKYHWDALSDATKQRKLETRKRKEVKMPADLMNKFQRKEQMTFASTYLYQCPSVEQQAFMPTAPPSESSPTSNQLGIGGPGVSLSLQMTETTPPPIVYSDSNTLSAGGSRPLAELQAYAISIQKGEGFGVGTSPSGRVCFMVEARGDTFKDIDEAYARAKSHTTHAGVDGQPVPSHKWPLAPTPAHSSHSHPPPFPALPMDGEEDDLTAPHLPAPLHDTSLFGELDTDGFFRSQLS</sequence>